<dbReference type="Pfam" id="PF07087">
    <property type="entry name" value="DUF1353"/>
    <property type="match status" value="1"/>
</dbReference>
<dbReference type="EMBL" id="SBLB01000016">
    <property type="protein sequence ID" value="RYC66351.1"/>
    <property type="molecule type" value="Genomic_DNA"/>
</dbReference>
<dbReference type="Proteomes" id="UP000290407">
    <property type="component" value="Unassembled WGS sequence"/>
</dbReference>
<proteinExistence type="predicted"/>
<organism evidence="1 2">
    <name type="scientific">Spirosoma sordidisoli</name>
    <dbReference type="NCBI Taxonomy" id="2502893"/>
    <lineage>
        <taxon>Bacteria</taxon>
        <taxon>Pseudomonadati</taxon>
        <taxon>Bacteroidota</taxon>
        <taxon>Cytophagia</taxon>
        <taxon>Cytophagales</taxon>
        <taxon>Cytophagaceae</taxon>
        <taxon>Spirosoma</taxon>
    </lineage>
</organism>
<comment type="caution">
    <text evidence="1">The sequence shown here is derived from an EMBL/GenBank/DDBJ whole genome shotgun (WGS) entry which is preliminary data.</text>
</comment>
<evidence type="ECO:0000313" key="1">
    <source>
        <dbReference type="EMBL" id="RYC66351.1"/>
    </source>
</evidence>
<keyword evidence="2" id="KW-1185">Reference proteome</keyword>
<dbReference type="RefSeq" id="WP_129606905.1">
    <property type="nucleotide sequence ID" value="NZ_SBLB01000016.1"/>
</dbReference>
<dbReference type="InterPro" id="IPR010767">
    <property type="entry name" value="Phage_CGC-2007_Cje0229"/>
</dbReference>
<dbReference type="AlphaFoldDB" id="A0A4Q2UG49"/>
<gene>
    <name evidence="1" type="ORF">EQG79_30220</name>
</gene>
<evidence type="ECO:0000313" key="2">
    <source>
        <dbReference type="Proteomes" id="UP000290407"/>
    </source>
</evidence>
<name>A0A4Q2UG49_9BACT</name>
<protein>
    <submittedName>
        <fullName evidence="1">DUF1353 domain-containing protein</fullName>
    </submittedName>
</protein>
<accession>A0A4Q2UG49</accession>
<sequence>MAGELTVTRACRHWRALVWLDSETPKPDQMIIAQALRVELFDGRWSTIPAQMLTDCHSGYWVTDWLCPRYHSRTNLAAITHDYLYMHWEAFVRENPELDTLSWSAAQAYADRAYLDLMTRFPARQLPLRRYLYYGFVRALGRINFRHYRRMNALTN</sequence>
<reference evidence="1 2" key="1">
    <citation type="submission" date="2019-01" db="EMBL/GenBank/DDBJ databases">
        <title>Spirosoma flava sp. nov., a propanil-degrading bacterium isolated from herbicide-contaminated soil.</title>
        <authorList>
            <person name="Zhang L."/>
            <person name="Jiang J.-D."/>
        </authorList>
    </citation>
    <scope>NUCLEOTIDE SEQUENCE [LARGE SCALE GENOMIC DNA]</scope>
    <source>
        <strain evidence="1 2">TY50</strain>
    </source>
</reference>